<reference evidence="1" key="1">
    <citation type="journal article" date="2014" name="Int. J. Syst. Evol. Microbiol.">
        <title>Complete genome sequence of Corynebacterium casei LMG S-19264T (=DSM 44701T), isolated from a smear-ripened cheese.</title>
        <authorList>
            <consortium name="US DOE Joint Genome Institute (JGI-PGF)"/>
            <person name="Walter F."/>
            <person name="Albersmeier A."/>
            <person name="Kalinowski J."/>
            <person name="Ruckert C."/>
        </authorList>
    </citation>
    <scope>NUCLEOTIDE SEQUENCE</scope>
    <source>
        <strain evidence="1">JCM 3131</strain>
    </source>
</reference>
<keyword evidence="2" id="KW-1185">Reference proteome</keyword>
<dbReference type="AlphaFoldDB" id="A0A918ETZ4"/>
<organism evidence="1 2">
    <name type="scientific">Streptomyces ruber</name>
    <dbReference type="NCBI Taxonomy" id="83378"/>
    <lineage>
        <taxon>Bacteria</taxon>
        <taxon>Bacillati</taxon>
        <taxon>Actinomycetota</taxon>
        <taxon>Actinomycetes</taxon>
        <taxon>Kitasatosporales</taxon>
        <taxon>Streptomycetaceae</taxon>
        <taxon>Streptomyces</taxon>
    </lineage>
</organism>
<sequence length="54" mass="5693">MGVTTRVAGVATRVADVCCCSRSGLPRVNATHGNLALPGDHYEPKGVFPNILRN</sequence>
<gene>
    <name evidence="1" type="ORF">GCM10010145_42290</name>
</gene>
<reference evidence="1" key="2">
    <citation type="submission" date="2020-09" db="EMBL/GenBank/DDBJ databases">
        <authorList>
            <person name="Sun Q."/>
            <person name="Ohkuma M."/>
        </authorList>
    </citation>
    <scope>NUCLEOTIDE SEQUENCE</scope>
    <source>
        <strain evidence="1">JCM 3131</strain>
    </source>
</reference>
<name>A0A918ETZ4_9ACTN</name>
<dbReference type="EMBL" id="BMQK01000009">
    <property type="protein sequence ID" value="GGQ67948.1"/>
    <property type="molecule type" value="Genomic_DNA"/>
</dbReference>
<accession>A0A918ETZ4</accession>
<protein>
    <submittedName>
        <fullName evidence="1">Uncharacterized protein</fullName>
    </submittedName>
</protein>
<evidence type="ECO:0000313" key="2">
    <source>
        <dbReference type="Proteomes" id="UP000620156"/>
    </source>
</evidence>
<evidence type="ECO:0000313" key="1">
    <source>
        <dbReference type="EMBL" id="GGQ67948.1"/>
    </source>
</evidence>
<comment type="caution">
    <text evidence="1">The sequence shown here is derived from an EMBL/GenBank/DDBJ whole genome shotgun (WGS) entry which is preliminary data.</text>
</comment>
<dbReference type="Proteomes" id="UP000620156">
    <property type="component" value="Unassembled WGS sequence"/>
</dbReference>
<proteinExistence type="predicted"/>